<accession>A0A438EIJ5</accession>
<name>A0A438EIJ5_VITVI</name>
<comment type="caution">
    <text evidence="1">The sequence shown here is derived from an EMBL/GenBank/DDBJ whole genome shotgun (WGS) entry which is preliminary data.</text>
</comment>
<gene>
    <name evidence="1" type="ORF">CK203_113280</name>
</gene>
<evidence type="ECO:0000313" key="2">
    <source>
        <dbReference type="Proteomes" id="UP000288805"/>
    </source>
</evidence>
<evidence type="ECO:0000313" key="1">
    <source>
        <dbReference type="EMBL" id="RVW47502.1"/>
    </source>
</evidence>
<proteinExistence type="predicted"/>
<protein>
    <submittedName>
        <fullName evidence="1">Uncharacterized protein</fullName>
    </submittedName>
</protein>
<dbReference type="AlphaFoldDB" id="A0A438EIJ5"/>
<sequence length="49" mass="5601">MHALLWCYGVSTRTHDYPVVDMFDKLALVWGKPRQPPLGSEEVRADDLS</sequence>
<dbReference type="EMBL" id="QGNW01001281">
    <property type="protein sequence ID" value="RVW47502.1"/>
    <property type="molecule type" value="Genomic_DNA"/>
</dbReference>
<reference evidence="1 2" key="1">
    <citation type="journal article" date="2018" name="PLoS Genet.">
        <title>Population sequencing reveals clonal diversity and ancestral inbreeding in the grapevine cultivar Chardonnay.</title>
        <authorList>
            <person name="Roach M.J."/>
            <person name="Johnson D.L."/>
            <person name="Bohlmann J."/>
            <person name="van Vuuren H.J."/>
            <person name="Jones S.J."/>
            <person name="Pretorius I.S."/>
            <person name="Schmidt S.A."/>
            <person name="Borneman A.R."/>
        </authorList>
    </citation>
    <scope>NUCLEOTIDE SEQUENCE [LARGE SCALE GENOMIC DNA]</scope>
    <source>
        <strain evidence="2">cv. Chardonnay</strain>
        <tissue evidence="1">Leaf</tissue>
    </source>
</reference>
<organism evidence="1 2">
    <name type="scientific">Vitis vinifera</name>
    <name type="common">Grape</name>
    <dbReference type="NCBI Taxonomy" id="29760"/>
    <lineage>
        <taxon>Eukaryota</taxon>
        <taxon>Viridiplantae</taxon>
        <taxon>Streptophyta</taxon>
        <taxon>Embryophyta</taxon>
        <taxon>Tracheophyta</taxon>
        <taxon>Spermatophyta</taxon>
        <taxon>Magnoliopsida</taxon>
        <taxon>eudicotyledons</taxon>
        <taxon>Gunneridae</taxon>
        <taxon>Pentapetalae</taxon>
        <taxon>rosids</taxon>
        <taxon>Vitales</taxon>
        <taxon>Vitaceae</taxon>
        <taxon>Viteae</taxon>
        <taxon>Vitis</taxon>
    </lineage>
</organism>
<dbReference type="Proteomes" id="UP000288805">
    <property type="component" value="Unassembled WGS sequence"/>
</dbReference>